<evidence type="ECO:0000313" key="2">
    <source>
        <dbReference type="EMBL" id="KAF4434737.1"/>
    </source>
</evidence>
<proteinExistence type="predicted"/>
<feature type="transmembrane region" description="Helical" evidence="1">
    <location>
        <begin position="21"/>
        <end position="40"/>
    </location>
</feature>
<keyword evidence="1" id="KW-0472">Membrane</keyword>
<keyword evidence="3" id="KW-1185">Reference proteome</keyword>
<evidence type="ECO:0000256" key="1">
    <source>
        <dbReference type="SAM" id="Phobius"/>
    </source>
</evidence>
<evidence type="ECO:0000313" key="3">
    <source>
        <dbReference type="Proteomes" id="UP000536711"/>
    </source>
</evidence>
<keyword evidence="1" id="KW-0812">Transmembrane</keyword>
<dbReference type="OrthoDB" id="3200163at2759"/>
<dbReference type="AlphaFoldDB" id="A0A8H4JL62"/>
<comment type="caution">
    <text evidence="2">The sequence shown here is derived from an EMBL/GenBank/DDBJ whole genome shotgun (WGS) entry which is preliminary data.</text>
</comment>
<protein>
    <submittedName>
        <fullName evidence="2">Uncharacterized protein</fullName>
    </submittedName>
</protein>
<name>A0A8H4JL62_9HYPO</name>
<gene>
    <name evidence="2" type="ORF">FACUT_7796</name>
</gene>
<reference evidence="2 3" key="1">
    <citation type="submission" date="2020-01" db="EMBL/GenBank/DDBJ databases">
        <title>Identification and distribution of gene clusters putatively required for synthesis of sphingolipid metabolism inhibitors in phylogenetically diverse species of the filamentous fungus Fusarium.</title>
        <authorList>
            <person name="Kim H.-S."/>
            <person name="Busman M."/>
            <person name="Brown D.W."/>
            <person name="Divon H."/>
            <person name="Uhlig S."/>
            <person name="Proctor R.H."/>
        </authorList>
    </citation>
    <scope>NUCLEOTIDE SEQUENCE [LARGE SCALE GENOMIC DNA]</scope>
    <source>
        <strain evidence="2 3">NRRL 13308</strain>
    </source>
</reference>
<sequence length="651" mass="74891">MHKAESWRLSTQHLSDEADSAILLTAAIFPTLSTAFHAFISIKMAEILGLASSIITIVEVAGKLGTNTIRLKRLWDEVQDVPASIQRCIEQLEILAPAIEEMDHEFEQTRNMIQNDSAAKRSLEYSRKAVETLDTLVRDMESQISAARTTAHISPSTAIFFPANLFDYYEVVASPSIHYVPDKARYFQARVQIPWFIQRSWDLSVLRASTGWTFQLNTWNIRPWGTEIFRAIENGQVEHIVESLKNREASIYDMDPLGKSLLHTAIDARKMESIEALVRMGMRISDIEAEYLFGRVAIWFWNEPETSRPMDLARIWEADIGGVQQDHWQDIGYRSAFWVVPNLYTILSEPESVRQVITEFNFGHLDPAVPLELLRSGLAVAADFPPNVCSSNPDGICNCYSSSLIYEYFHALLNNDKTFHDWRCLARKTLLEVSPLDIVHPHDGAFWNLTSILEVLWKRQFLLLPFERWIQNAVTLWLEDVAAAGINLEEYMSLELLYSRESYQNTVCKSTKEAIQPGARLPESGPSLVVLSAGSRANDWSFSWDPCVEELSGEFWTTLEDAQIKVPGAWVDERTEDFECLMQHHRFCWFRRWVRKEAKRGMGYTPKEEYKPQMRLGGLDGTEREDRERLRIRGMTTCEEFSPYKPGYWSF</sequence>
<dbReference type="Proteomes" id="UP000536711">
    <property type="component" value="Unassembled WGS sequence"/>
</dbReference>
<organism evidence="2 3">
    <name type="scientific">Fusarium acutatum</name>
    <dbReference type="NCBI Taxonomy" id="78861"/>
    <lineage>
        <taxon>Eukaryota</taxon>
        <taxon>Fungi</taxon>
        <taxon>Dikarya</taxon>
        <taxon>Ascomycota</taxon>
        <taxon>Pezizomycotina</taxon>
        <taxon>Sordariomycetes</taxon>
        <taxon>Hypocreomycetidae</taxon>
        <taxon>Hypocreales</taxon>
        <taxon>Nectriaceae</taxon>
        <taxon>Fusarium</taxon>
        <taxon>Fusarium fujikuroi species complex</taxon>
    </lineage>
</organism>
<dbReference type="EMBL" id="JAADJF010000200">
    <property type="protein sequence ID" value="KAF4434737.1"/>
    <property type="molecule type" value="Genomic_DNA"/>
</dbReference>
<accession>A0A8H4JL62</accession>
<keyword evidence="1" id="KW-1133">Transmembrane helix</keyword>